<evidence type="ECO:0000259" key="8">
    <source>
        <dbReference type="PROSITE" id="PS50110"/>
    </source>
</evidence>
<evidence type="ECO:0000256" key="3">
    <source>
        <dbReference type="ARBA" id="ARBA00023015"/>
    </source>
</evidence>
<feature type="DNA-binding region" description="OmpR/PhoB-type" evidence="7">
    <location>
        <begin position="136"/>
        <end position="232"/>
    </location>
</feature>
<evidence type="ECO:0000256" key="7">
    <source>
        <dbReference type="PROSITE-ProRule" id="PRU01091"/>
    </source>
</evidence>
<dbReference type="PROSITE" id="PS50110">
    <property type="entry name" value="RESPONSE_REGULATORY"/>
    <property type="match status" value="1"/>
</dbReference>
<evidence type="ECO:0000256" key="6">
    <source>
        <dbReference type="PROSITE-ProRule" id="PRU00169"/>
    </source>
</evidence>
<keyword evidence="1 6" id="KW-0597">Phosphoprotein</keyword>
<dbReference type="Proteomes" id="UP000783588">
    <property type="component" value="Unassembled WGS sequence"/>
</dbReference>
<name>A0ABS6EUX5_9FIRM</name>
<dbReference type="Pfam" id="PF00072">
    <property type="entry name" value="Response_reg"/>
    <property type="match status" value="1"/>
</dbReference>
<dbReference type="InterPro" id="IPR039420">
    <property type="entry name" value="WalR-like"/>
</dbReference>
<evidence type="ECO:0000256" key="1">
    <source>
        <dbReference type="ARBA" id="ARBA00022553"/>
    </source>
</evidence>
<dbReference type="RefSeq" id="WP_216470712.1">
    <property type="nucleotide sequence ID" value="NZ_JAHLQI010000005.1"/>
</dbReference>
<keyword evidence="11" id="KW-1185">Reference proteome</keyword>
<dbReference type="InterPro" id="IPR001789">
    <property type="entry name" value="Sig_transdc_resp-reg_receiver"/>
</dbReference>
<dbReference type="PANTHER" id="PTHR48111">
    <property type="entry name" value="REGULATOR OF RPOS"/>
    <property type="match status" value="1"/>
</dbReference>
<organism evidence="10 11">
    <name type="scientific">Butyricicoccus intestinisimiae</name>
    <dbReference type="NCBI Taxonomy" id="2841509"/>
    <lineage>
        <taxon>Bacteria</taxon>
        <taxon>Bacillati</taxon>
        <taxon>Bacillota</taxon>
        <taxon>Clostridia</taxon>
        <taxon>Eubacteriales</taxon>
        <taxon>Butyricicoccaceae</taxon>
        <taxon>Butyricicoccus</taxon>
    </lineage>
</organism>
<evidence type="ECO:0000256" key="4">
    <source>
        <dbReference type="ARBA" id="ARBA00023125"/>
    </source>
</evidence>
<feature type="domain" description="OmpR/PhoB-type" evidence="9">
    <location>
        <begin position="136"/>
        <end position="232"/>
    </location>
</feature>
<gene>
    <name evidence="10" type="ORF">KQI75_10295</name>
</gene>
<evidence type="ECO:0000313" key="11">
    <source>
        <dbReference type="Proteomes" id="UP000783588"/>
    </source>
</evidence>
<keyword evidence="2" id="KW-0902">Two-component regulatory system</keyword>
<feature type="domain" description="Response regulatory" evidence="8">
    <location>
        <begin position="5"/>
        <end position="121"/>
    </location>
</feature>
<evidence type="ECO:0000313" key="10">
    <source>
        <dbReference type="EMBL" id="MBU5491002.1"/>
    </source>
</evidence>
<dbReference type="SMART" id="SM00448">
    <property type="entry name" value="REC"/>
    <property type="match status" value="1"/>
</dbReference>
<dbReference type="PROSITE" id="PS51755">
    <property type="entry name" value="OMPR_PHOB"/>
    <property type="match status" value="1"/>
</dbReference>
<dbReference type="EMBL" id="JAHLQI010000005">
    <property type="protein sequence ID" value="MBU5491002.1"/>
    <property type="molecule type" value="Genomic_DNA"/>
</dbReference>
<accession>A0ABS6EUX5</accession>
<dbReference type="SMART" id="SM00862">
    <property type="entry name" value="Trans_reg_C"/>
    <property type="match status" value="1"/>
</dbReference>
<comment type="caution">
    <text evidence="10">The sequence shown here is derived from an EMBL/GenBank/DDBJ whole genome shotgun (WGS) entry which is preliminary data.</text>
</comment>
<dbReference type="PANTHER" id="PTHR48111:SF1">
    <property type="entry name" value="TWO-COMPONENT RESPONSE REGULATOR ORR33"/>
    <property type="match status" value="1"/>
</dbReference>
<sequence>MEKLSIYVVEDDESIRTMVVYALNGSGYEAQGFPGGRSFYAAVNEKKPDLVLLDIMLPGEDGLSILKHLRAAPETSQMPVIMLTAKTAEMDKVRGLDLGADDYISKPFGILELLSRIRAVARRTVESSKSAAVNGAHSYDYGNVHVDEDGHVVTVDGEEVLLTRKEFRLLCDLLRNQGRVLTRDQIMEQVWGFDYGGATRTVDIHINTLRKKIHDDGTMIQTVRGIGYKIDKEAKE</sequence>
<protein>
    <submittedName>
        <fullName evidence="10">Response regulator transcription factor</fullName>
    </submittedName>
</protein>
<dbReference type="Pfam" id="PF00486">
    <property type="entry name" value="Trans_reg_C"/>
    <property type="match status" value="1"/>
</dbReference>
<evidence type="ECO:0000256" key="5">
    <source>
        <dbReference type="ARBA" id="ARBA00023163"/>
    </source>
</evidence>
<evidence type="ECO:0000256" key="2">
    <source>
        <dbReference type="ARBA" id="ARBA00023012"/>
    </source>
</evidence>
<keyword evidence="3" id="KW-0805">Transcription regulation</keyword>
<feature type="modified residue" description="4-aspartylphosphate" evidence="6">
    <location>
        <position position="54"/>
    </location>
</feature>
<dbReference type="InterPro" id="IPR001867">
    <property type="entry name" value="OmpR/PhoB-type_DNA-bd"/>
</dbReference>
<keyword evidence="4 7" id="KW-0238">DNA-binding</keyword>
<keyword evidence="5" id="KW-0804">Transcription</keyword>
<proteinExistence type="predicted"/>
<dbReference type="CDD" id="cd00383">
    <property type="entry name" value="trans_reg_C"/>
    <property type="match status" value="1"/>
</dbReference>
<evidence type="ECO:0000259" key="9">
    <source>
        <dbReference type="PROSITE" id="PS51755"/>
    </source>
</evidence>
<reference evidence="10 11" key="1">
    <citation type="submission" date="2021-06" db="EMBL/GenBank/DDBJ databases">
        <authorList>
            <person name="Sun Q."/>
            <person name="Li D."/>
        </authorList>
    </citation>
    <scope>NUCLEOTIDE SEQUENCE [LARGE SCALE GENOMIC DNA]</scope>
    <source>
        <strain evidence="10 11">MSJd-7</strain>
    </source>
</reference>